<gene>
    <name evidence="1" type="ORF">LVIROSA_LOCUS1564</name>
</gene>
<protein>
    <submittedName>
        <fullName evidence="1">Uncharacterized protein</fullName>
    </submittedName>
</protein>
<dbReference type="Proteomes" id="UP001157418">
    <property type="component" value="Unassembled WGS sequence"/>
</dbReference>
<reference evidence="1 2" key="1">
    <citation type="submission" date="2022-01" db="EMBL/GenBank/DDBJ databases">
        <authorList>
            <person name="Xiong W."/>
            <person name="Schranz E."/>
        </authorList>
    </citation>
    <scope>NUCLEOTIDE SEQUENCE [LARGE SCALE GENOMIC DNA]</scope>
</reference>
<organism evidence="1 2">
    <name type="scientific">Lactuca virosa</name>
    <dbReference type="NCBI Taxonomy" id="75947"/>
    <lineage>
        <taxon>Eukaryota</taxon>
        <taxon>Viridiplantae</taxon>
        <taxon>Streptophyta</taxon>
        <taxon>Embryophyta</taxon>
        <taxon>Tracheophyta</taxon>
        <taxon>Spermatophyta</taxon>
        <taxon>Magnoliopsida</taxon>
        <taxon>eudicotyledons</taxon>
        <taxon>Gunneridae</taxon>
        <taxon>Pentapetalae</taxon>
        <taxon>asterids</taxon>
        <taxon>campanulids</taxon>
        <taxon>Asterales</taxon>
        <taxon>Asteraceae</taxon>
        <taxon>Cichorioideae</taxon>
        <taxon>Cichorieae</taxon>
        <taxon>Lactucinae</taxon>
        <taxon>Lactuca</taxon>
    </lineage>
</organism>
<comment type="caution">
    <text evidence="1">The sequence shown here is derived from an EMBL/GenBank/DDBJ whole genome shotgun (WGS) entry which is preliminary data.</text>
</comment>
<evidence type="ECO:0000313" key="2">
    <source>
        <dbReference type="Proteomes" id="UP001157418"/>
    </source>
</evidence>
<dbReference type="EMBL" id="CAKMRJ010000001">
    <property type="protein sequence ID" value="CAH1413607.1"/>
    <property type="molecule type" value="Genomic_DNA"/>
</dbReference>
<accession>A0AAU9LH03</accession>
<keyword evidence="2" id="KW-1185">Reference proteome</keyword>
<sequence>MILGKIGAMCTRFRVYDVDSKLHGQEVKTLKLDEQQFLGEATCTLCEVSFLVISKCVEGGTIVQCRKRVRTCNRFD</sequence>
<evidence type="ECO:0000313" key="1">
    <source>
        <dbReference type="EMBL" id="CAH1413607.1"/>
    </source>
</evidence>
<proteinExistence type="predicted"/>
<name>A0AAU9LH03_9ASTR</name>
<dbReference type="AlphaFoldDB" id="A0AAU9LH03"/>